<dbReference type="Proteomes" id="UP001296776">
    <property type="component" value="Unassembled WGS sequence"/>
</dbReference>
<dbReference type="CDD" id="cd18687">
    <property type="entry name" value="PIN_VapC-like"/>
    <property type="match status" value="1"/>
</dbReference>
<dbReference type="RefSeq" id="WP_200345349.1">
    <property type="nucleotide sequence ID" value="NZ_NRSJ01000007.1"/>
</dbReference>
<dbReference type="GO" id="GO:0003677">
    <property type="term" value="F:DNA binding"/>
    <property type="evidence" value="ECO:0007669"/>
    <property type="project" value="UniProtKB-KW"/>
</dbReference>
<dbReference type="Gene3D" id="3.40.50.1010">
    <property type="entry name" value="5'-nuclease"/>
    <property type="match status" value="1"/>
</dbReference>
<dbReference type="SUPFAM" id="SSF88723">
    <property type="entry name" value="PIN domain-like"/>
    <property type="match status" value="1"/>
</dbReference>
<evidence type="ECO:0000313" key="2">
    <source>
        <dbReference type="EMBL" id="MBK1704178.1"/>
    </source>
</evidence>
<comment type="caution">
    <text evidence="2">The sequence shown here is derived from an EMBL/GenBank/DDBJ whole genome shotgun (WGS) entry which is preliminary data.</text>
</comment>
<dbReference type="Pfam" id="PF01850">
    <property type="entry name" value="PIN"/>
    <property type="match status" value="1"/>
</dbReference>
<dbReference type="EMBL" id="NRSJ01000007">
    <property type="protein sequence ID" value="MBK1704178.1"/>
    <property type="molecule type" value="Genomic_DNA"/>
</dbReference>
<gene>
    <name evidence="2" type="ORF">CKO40_06350</name>
</gene>
<organism evidence="2 3">
    <name type="scientific">Halochromatium glycolicum</name>
    <dbReference type="NCBI Taxonomy" id="85075"/>
    <lineage>
        <taxon>Bacteria</taxon>
        <taxon>Pseudomonadati</taxon>
        <taxon>Pseudomonadota</taxon>
        <taxon>Gammaproteobacteria</taxon>
        <taxon>Chromatiales</taxon>
        <taxon>Chromatiaceae</taxon>
        <taxon>Halochromatium</taxon>
    </lineage>
</organism>
<reference evidence="2" key="1">
    <citation type="submission" date="2017-08" db="EMBL/GenBank/DDBJ databases">
        <authorList>
            <person name="Imhoff J.F."/>
            <person name="Rahn T."/>
            <person name="Kuenzel S."/>
            <person name="Neulinger S.C."/>
        </authorList>
    </citation>
    <scope>NUCLEOTIDE SEQUENCE</scope>
    <source>
        <strain evidence="2">DSM 11080</strain>
    </source>
</reference>
<sequence length="156" mass="17348">MKPKVYLETSVVSYLTAWRSRDLVVAGNQETTREWWERRDDFELFISQFVLEEAAAGDPGAAQRRLSVLDGIPELDITDAVERMAETLLSQVSLPPTAELDALHIAMAALGGMDYLLTWNCAHIANPALRIPINLTIQALGYEPPIICTPLELLEV</sequence>
<protein>
    <submittedName>
        <fullName evidence="2">DNA-binding protein</fullName>
    </submittedName>
</protein>
<reference evidence="2" key="2">
    <citation type="journal article" date="2020" name="Microorganisms">
        <title>Osmotic Adaptation and Compatible Solute Biosynthesis of Phototrophic Bacteria as Revealed from Genome Analyses.</title>
        <authorList>
            <person name="Imhoff J.F."/>
            <person name="Rahn T."/>
            <person name="Kunzel S."/>
            <person name="Keller A."/>
            <person name="Neulinger S.C."/>
        </authorList>
    </citation>
    <scope>NUCLEOTIDE SEQUENCE</scope>
    <source>
        <strain evidence="2">DSM 11080</strain>
    </source>
</reference>
<evidence type="ECO:0000313" key="3">
    <source>
        <dbReference type="Proteomes" id="UP001296776"/>
    </source>
</evidence>
<keyword evidence="2" id="KW-0238">DNA-binding</keyword>
<dbReference type="InterPro" id="IPR029060">
    <property type="entry name" value="PIN-like_dom_sf"/>
</dbReference>
<dbReference type="AlphaFoldDB" id="A0AAJ0X9F5"/>
<keyword evidence="3" id="KW-1185">Reference proteome</keyword>
<evidence type="ECO:0000259" key="1">
    <source>
        <dbReference type="Pfam" id="PF01850"/>
    </source>
</evidence>
<feature type="domain" description="PIN" evidence="1">
    <location>
        <begin position="5"/>
        <end position="118"/>
    </location>
</feature>
<dbReference type="InterPro" id="IPR002716">
    <property type="entry name" value="PIN_dom"/>
</dbReference>
<name>A0AAJ0X9F5_9GAMM</name>
<proteinExistence type="predicted"/>
<accession>A0AAJ0X9F5</accession>